<feature type="binding site" evidence="1">
    <location>
        <position position="48"/>
    </location>
    <ligand>
        <name>Mg(2+)</name>
        <dbReference type="ChEBI" id="CHEBI:18420"/>
        <label>4</label>
    </ligand>
</feature>
<name>A0A2U3D5U7_SULT2</name>
<dbReference type="GO" id="GO:0009030">
    <property type="term" value="F:thiamine-phosphate kinase activity"/>
    <property type="evidence" value="ECO:0007669"/>
    <property type="project" value="UniProtKB-UniRule"/>
</dbReference>
<dbReference type="NCBIfam" id="TIGR01379">
    <property type="entry name" value="thiL"/>
    <property type="match status" value="1"/>
</dbReference>
<feature type="binding site" evidence="1">
    <location>
        <position position="225"/>
    </location>
    <ligand>
        <name>Mg(2+)</name>
        <dbReference type="ChEBI" id="CHEBI:18420"/>
        <label>5</label>
    </ligand>
</feature>
<dbReference type="GO" id="GO:0005524">
    <property type="term" value="F:ATP binding"/>
    <property type="evidence" value="ECO:0007669"/>
    <property type="project" value="UniProtKB-UniRule"/>
</dbReference>
<dbReference type="EC" id="2.7.4.16" evidence="1"/>
<dbReference type="RefSeq" id="WP_109431553.1">
    <property type="nucleotide sequence ID" value="NZ_MPDK01000031.1"/>
</dbReference>
<dbReference type="Pfam" id="PF00586">
    <property type="entry name" value="AIRS"/>
    <property type="match status" value="1"/>
</dbReference>
<protein>
    <recommendedName>
        <fullName evidence="1">Thiamine-monophosphate kinase</fullName>
        <shortName evidence="1">TMP kinase</shortName>
        <shortName evidence="1">Thiamine-phosphate kinase</shortName>
        <ecNumber evidence="1">2.7.4.16</ecNumber>
    </recommendedName>
</protein>
<comment type="miscellaneous">
    <text evidence="1">Reaction mechanism of ThiL seems to utilize a direct, inline transfer of the gamma-phosphate of ATP to TMP rather than a phosphorylated enzyme intermediate.</text>
</comment>
<feature type="binding site" evidence="1">
    <location>
        <position position="275"/>
    </location>
    <ligand>
        <name>substrate</name>
    </ligand>
</feature>
<dbReference type="GO" id="GO:0009228">
    <property type="term" value="P:thiamine biosynthetic process"/>
    <property type="evidence" value="ECO:0007669"/>
    <property type="project" value="UniProtKB-KW"/>
</dbReference>
<dbReference type="UniPathway" id="UPA00060">
    <property type="reaction ID" value="UER00142"/>
</dbReference>
<feature type="binding site" evidence="1">
    <location>
        <position position="35"/>
    </location>
    <ligand>
        <name>Mg(2+)</name>
        <dbReference type="ChEBI" id="CHEBI:18420"/>
        <label>4</label>
    </ligand>
</feature>
<feature type="binding site" evidence="1">
    <location>
        <position position="331"/>
    </location>
    <ligand>
        <name>substrate</name>
    </ligand>
</feature>
<keyword evidence="1" id="KW-0067">ATP-binding</keyword>
<evidence type="ECO:0000256" key="1">
    <source>
        <dbReference type="HAMAP-Rule" id="MF_02128"/>
    </source>
</evidence>
<keyword evidence="1 4" id="KW-0418">Kinase</keyword>
<dbReference type="Pfam" id="PF02769">
    <property type="entry name" value="AIRS_C"/>
    <property type="match status" value="1"/>
</dbReference>
<dbReference type="SUPFAM" id="SSF55326">
    <property type="entry name" value="PurM N-terminal domain-like"/>
    <property type="match status" value="1"/>
</dbReference>
<feature type="binding site" evidence="1">
    <location>
        <position position="57"/>
    </location>
    <ligand>
        <name>substrate</name>
    </ligand>
</feature>
<feature type="binding site" evidence="1">
    <location>
        <position position="35"/>
    </location>
    <ligand>
        <name>Mg(2+)</name>
        <dbReference type="ChEBI" id="CHEBI:18420"/>
        <label>3</label>
    </ligand>
</feature>
<feature type="binding site" evidence="1">
    <location>
        <position position="49"/>
    </location>
    <ligand>
        <name>Mg(2+)</name>
        <dbReference type="ChEBI" id="CHEBI:18420"/>
        <label>1</label>
    </ligand>
</feature>
<reference evidence="4 5" key="1">
    <citation type="submission" date="2016-11" db="EMBL/GenBank/DDBJ databases">
        <title>Comparative genomics of Acidibacillus ferroxidans species.</title>
        <authorList>
            <person name="Oliveira G."/>
            <person name="Nunes G."/>
            <person name="Oliveira R."/>
            <person name="Araujo F."/>
            <person name="Salim A."/>
            <person name="Scholte L."/>
            <person name="Morais D."/>
            <person name="Nancucheo I."/>
            <person name="Johnson D.B."/>
            <person name="Grail B."/>
            <person name="Bittencourt J."/>
            <person name="Valadares R."/>
        </authorList>
    </citation>
    <scope>NUCLEOTIDE SEQUENCE [LARGE SCALE GENOMIC DNA]</scope>
    <source>
        <strain evidence="4 5">Y002</strain>
    </source>
</reference>
<comment type="similarity">
    <text evidence="1">Belongs to the thiamine-monophosphate kinase family.</text>
</comment>
<dbReference type="Proteomes" id="UP000245380">
    <property type="component" value="Unassembled WGS sequence"/>
</dbReference>
<feature type="domain" description="PurM-like C-terminal" evidence="3">
    <location>
        <begin position="157"/>
        <end position="312"/>
    </location>
</feature>
<accession>A0A2U3D5U7</accession>
<keyword evidence="5" id="KW-1185">Reference proteome</keyword>
<feature type="binding site" evidence="1">
    <location>
        <position position="50"/>
    </location>
    <ligand>
        <name>Mg(2+)</name>
        <dbReference type="ChEBI" id="CHEBI:18420"/>
        <label>1</label>
    </ligand>
</feature>
<feature type="binding site" evidence="1">
    <location>
        <position position="79"/>
    </location>
    <ligand>
        <name>Mg(2+)</name>
        <dbReference type="ChEBI" id="CHEBI:18420"/>
        <label>3</label>
    </ligand>
</feature>
<evidence type="ECO:0000313" key="4">
    <source>
        <dbReference type="EMBL" id="PWI56653.1"/>
    </source>
</evidence>
<keyword evidence="1" id="KW-0479">Metal-binding</keyword>
<evidence type="ECO:0000313" key="5">
    <source>
        <dbReference type="Proteomes" id="UP000245380"/>
    </source>
</evidence>
<dbReference type="CDD" id="cd02194">
    <property type="entry name" value="ThiL"/>
    <property type="match status" value="1"/>
</dbReference>
<dbReference type="PANTHER" id="PTHR30270:SF0">
    <property type="entry name" value="THIAMINE-MONOPHOSPHATE KINASE"/>
    <property type="match status" value="1"/>
</dbReference>
<feature type="binding site" evidence="1">
    <location>
        <position position="224"/>
    </location>
    <ligand>
        <name>ATP</name>
        <dbReference type="ChEBI" id="CHEBI:30616"/>
    </ligand>
</feature>
<dbReference type="InterPro" id="IPR010918">
    <property type="entry name" value="PurM-like_C_dom"/>
</dbReference>
<feature type="domain" description="PurM-like N-terminal" evidence="2">
    <location>
        <begin position="33"/>
        <end position="144"/>
    </location>
</feature>
<dbReference type="GO" id="GO:0009229">
    <property type="term" value="P:thiamine diphosphate biosynthetic process"/>
    <property type="evidence" value="ECO:0007669"/>
    <property type="project" value="UniProtKB-UniRule"/>
</dbReference>
<dbReference type="InterPro" id="IPR036921">
    <property type="entry name" value="PurM-like_N_sf"/>
</dbReference>
<keyword evidence="1" id="KW-0784">Thiamine biosynthesis</keyword>
<dbReference type="InterPro" id="IPR006283">
    <property type="entry name" value="ThiL-like"/>
</dbReference>
<dbReference type="OrthoDB" id="9802811at2"/>
<dbReference type="EMBL" id="MPDK01000031">
    <property type="protein sequence ID" value="PWI56653.1"/>
    <property type="molecule type" value="Genomic_DNA"/>
</dbReference>
<dbReference type="SUPFAM" id="SSF56042">
    <property type="entry name" value="PurM C-terminal domain-like"/>
    <property type="match status" value="1"/>
</dbReference>
<keyword evidence="1" id="KW-0460">Magnesium</keyword>
<dbReference type="HAMAP" id="MF_02128">
    <property type="entry name" value="TMP_kinase"/>
    <property type="match status" value="1"/>
</dbReference>
<dbReference type="PIRSF" id="PIRSF005303">
    <property type="entry name" value="Thiam_monoph_kin"/>
    <property type="match status" value="1"/>
</dbReference>
<proteinExistence type="inferred from homology"/>
<comment type="pathway">
    <text evidence="1">Cofactor biosynthesis; thiamine diphosphate biosynthesis; thiamine diphosphate from thiamine phosphate: step 1/1.</text>
</comment>
<dbReference type="InterPro" id="IPR036676">
    <property type="entry name" value="PurM-like_C_sf"/>
</dbReference>
<gene>
    <name evidence="1" type="primary">thiL</name>
    <name evidence="4" type="ORF">BM613_12545</name>
</gene>
<comment type="function">
    <text evidence="1">Catalyzes the ATP-dependent phosphorylation of thiamine-monophosphate (TMP) to form thiamine-pyrophosphate (TPP), the active form of vitamin B1.</text>
</comment>
<dbReference type="Gene3D" id="3.30.1330.10">
    <property type="entry name" value="PurM-like, N-terminal domain"/>
    <property type="match status" value="1"/>
</dbReference>
<feature type="binding site" evidence="1">
    <location>
        <position position="222"/>
    </location>
    <ligand>
        <name>Mg(2+)</name>
        <dbReference type="ChEBI" id="CHEBI:18420"/>
        <label>3</label>
    </ligand>
</feature>
<comment type="catalytic activity">
    <reaction evidence="1">
        <text>thiamine phosphate + ATP = thiamine diphosphate + ADP</text>
        <dbReference type="Rhea" id="RHEA:15913"/>
        <dbReference type="ChEBI" id="CHEBI:30616"/>
        <dbReference type="ChEBI" id="CHEBI:37575"/>
        <dbReference type="ChEBI" id="CHEBI:58937"/>
        <dbReference type="ChEBI" id="CHEBI:456216"/>
        <dbReference type="EC" id="2.7.4.16"/>
    </reaction>
</comment>
<dbReference type="InterPro" id="IPR016188">
    <property type="entry name" value="PurM-like_N"/>
</dbReference>
<feature type="binding site" evidence="1">
    <location>
        <position position="50"/>
    </location>
    <ligand>
        <name>Mg(2+)</name>
        <dbReference type="ChEBI" id="CHEBI:18420"/>
        <label>2</label>
    </ligand>
</feature>
<feature type="binding site" evidence="1">
    <location>
        <position position="153"/>
    </location>
    <ligand>
        <name>ATP</name>
        <dbReference type="ChEBI" id="CHEBI:30616"/>
    </ligand>
</feature>
<feature type="binding site" evidence="1">
    <location>
        <position position="79"/>
    </location>
    <ligand>
        <name>Mg(2+)</name>
        <dbReference type="ChEBI" id="CHEBI:18420"/>
        <label>4</label>
    </ligand>
</feature>
<dbReference type="AlphaFoldDB" id="A0A2U3D5U7"/>
<evidence type="ECO:0000259" key="3">
    <source>
        <dbReference type="Pfam" id="PF02769"/>
    </source>
</evidence>
<keyword evidence="1" id="KW-0808">Transferase</keyword>
<feature type="binding site" evidence="1">
    <location>
        <position position="109"/>
    </location>
    <ligand>
        <name>ATP</name>
        <dbReference type="ChEBI" id="CHEBI:30616"/>
    </ligand>
</feature>
<feature type="binding site" evidence="1">
    <location>
        <position position="127"/>
    </location>
    <ligand>
        <name>Mg(2+)</name>
        <dbReference type="ChEBI" id="CHEBI:18420"/>
        <label>1</label>
    </ligand>
</feature>
<dbReference type="PANTHER" id="PTHR30270">
    <property type="entry name" value="THIAMINE-MONOPHOSPHATE KINASE"/>
    <property type="match status" value="1"/>
</dbReference>
<dbReference type="Gene3D" id="3.90.650.10">
    <property type="entry name" value="PurM-like C-terminal domain"/>
    <property type="match status" value="1"/>
</dbReference>
<evidence type="ECO:0000259" key="2">
    <source>
        <dbReference type="Pfam" id="PF00586"/>
    </source>
</evidence>
<comment type="caution">
    <text evidence="4">The sequence shown here is derived from an EMBL/GenBank/DDBJ whole genome shotgun (WGS) entry which is preliminary data.</text>
</comment>
<feature type="binding site" evidence="1">
    <location>
        <begin position="126"/>
        <end position="127"/>
    </location>
    <ligand>
        <name>ATP</name>
        <dbReference type="ChEBI" id="CHEBI:30616"/>
    </ligand>
</feature>
<dbReference type="GO" id="GO:0000287">
    <property type="term" value="F:magnesium ion binding"/>
    <property type="evidence" value="ECO:0007669"/>
    <property type="project" value="UniProtKB-UniRule"/>
</dbReference>
<feature type="binding site" evidence="1">
    <location>
        <position position="79"/>
    </location>
    <ligand>
        <name>Mg(2+)</name>
        <dbReference type="ChEBI" id="CHEBI:18420"/>
        <label>2</label>
    </ligand>
</feature>
<sequence>MGLLVRELGEFGLIERLQAIVWRSDARLLVNIGDDAAVVRYDRPVVMTTDALVEGIHFRDDLIDPVSLGYKSLVASLSDIAAMGGRPLHTLVALALPFEERVERIEAIYRGLAEACTQYDVSIVGGDVVSTAGPLVITVTVTGELLGAKPLLRSGAQVGDVVFVTGDVGGAAAYLHLKTSSEALRVSESDEWLLQQRHQRPVPQITAGSILAQYEGCTSANDVSDGLSSELHEIAAASGVQLLIDSERLPTLPAVRHYARLARVNPLDFALFGGEDYQLVGTLDRMAVGTFLPLMQAQGVRVSLIGQVKRGNAGVYLQTPTGIHQLPKKGYDHFAARDERT</sequence>
<keyword evidence="1" id="KW-0547">Nucleotide-binding</keyword>
<organism evidence="4 5">
    <name type="scientific">Sulfoacidibacillus thermotolerans</name>
    <name type="common">Acidibacillus sulfuroxidans</name>
    <dbReference type="NCBI Taxonomy" id="1765684"/>
    <lineage>
        <taxon>Bacteria</taxon>
        <taxon>Bacillati</taxon>
        <taxon>Bacillota</taxon>
        <taxon>Bacilli</taxon>
        <taxon>Bacillales</taxon>
        <taxon>Alicyclobacillaceae</taxon>
        <taxon>Sulfoacidibacillus</taxon>
    </lineage>
</organism>